<feature type="signal peptide" evidence="1">
    <location>
        <begin position="1"/>
        <end position="27"/>
    </location>
</feature>
<organism evidence="2 3">
    <name type="scientific">Solemya pervernicosa gill symbiont</name>
    <dbReference type="NCBI Taxonomy" id="642797"/>
    <lineage>
        <taxon>Bacteria</taxon>
        <taxon>Pseudomonadati</taxon>
        <taxon>Pseudomonadota</taxon>
        <taxon>Gammaproteobacteria</taxon>
        <taxon>sulfur-oxidizing symbionts</taxon>
    </lineage>
</organism>
<keyword evidence="1" id="KW-0732">Signal</keyword>
<sequence>MNKQANKFAYGVVGGLLLAICSFSAQAVDRYSKDSRGVIPMNAYGECWKTQYGIPPTRAVWRGTR</sequence>
<dbReference type="EMBL" id="MPRL01000089">
    <property type="protein sequence ID" value="OOZ38478.1"/>
    <property type="molecule type" value="Genomic_DNA"/>
</dbReference>
<name>A0A1T2L066_9GAMM</name>
<evidence type="ECO:0000313" key="3">
    <source>
        <dbReference type="Proteomes" id="UP000191110"/>
    </source>
</evidence>
<feature type="chain" id="PRO_5012413778" evidence="1">
    <location>
        <begin position="28"/>
        <end position="65"/>
    </location>
</feature>
<evidence type="ECO:0000313" key="2">
    <source>
        <dbReference type="EMBL" id="OOZ38478.1"/>
    </source>
</evidence>
<accession>A0A1T2L066</accession>
<protein>
    <submittedName>
        <fullName evidence="2">Uncharacterized protein</fullName>
    </submittedName>
</protein>
<dbReference type="RefSeq" id="WP_078484988.1">
    <property type="nucleotide sequence ID" value="NZ_MPRL01000089.1"/>
</dbReference>
<dbReference type="Proteomes" id="UP000191110">
    <property type="component" value="Unassembled WGS sequence"/>
</dbReference>
<comment type="caution">
    <text evidence="2">The sequence shown here is derived from an EMBL/GenBank/DDBJ whole genome shotgun (WGS) entry which is preliminary data.</text>
</comment>
<proteinExistence type="predicted"/>
<keyword evidence="3" id="KW-1185">Reference proteome</keyword>
<gene>
    <name evidence="2" type="ORF">BOW53_15465</name>
</gene>
<dbReference type="AlphaFoldDB" id="A0A1T2L066"/>
<evidence type="ECO:0000256" key="1">
    <source>
        <dbReference type="SAM" id="SignalP"/>
    </source>
</evidence>
<reference evidence="2 3" key="1">
    <citation type="submission" date="2016-11" db="EMBL/GenBank/DDBJ databases">
        <title>Mixed transmission modes and dynamic genome evolution in an obligate animal-bacterial symbiosis.</title>
        <authorList>
            <person name="Russell S.L."/>
            <person name="Corbett-Detig R.B."/>
            <person name="Cavanaugh C.M."/>
        </authorList>
    </citation>
    <scope>NUCLEOTIDE SEQUENCE [LARGE SCALE GENOMIC DNA]</scope>
    <source>
        <strain evidence="2">Sveles-Q1</strain>
    </source>
</reference>